<feature type="chain" id="PRO_5046183999" evidence="1">
    <location>
        <begin position="19"/>
        <end position="155"/>
    </location>
</feature>
<evidence type="ECO:0000313" key="2">
    <source>
        <dbReference type="EMBL" id="CAL5990809.1"/>
    </source>
</evidence>
<comment type="caution">
    <text evidence="2">The sequence shown here is derived from an EMBL/GenBank/DDBJ whole genome shotgun (WGS) entry which is preliminary data.</text>
</comment>
<accession>A0ABP1HDP8</accession>
<sequence>MLVLVFLVKISGSYLCSCCQSKIIEYLLSLSFEVEYGSAQNTIHAQSYMILKYKVILRQIFSPKYSFGRLLLISQATVVHRQIPLFVNKEPAVHLHKPLSNVAPSVQTHQFPDLIAPNVHLHSSQFITAPGLHQQIPFNIQEYYGTQSQVLLIML</sequence>
<reference evidence="2 3" key="1">
    <citation type="submission" date="2024-07" db="EMBL/GenBank/DDBJ databases">
        <authorList>
            <person name="Akdeniz Z."/>
        </authorList>
    </citation>
    <scope>NUCLEOTIDE SEQUENCE [LARGE SCALE GENOMIC DNA]</scope>
</reference>
<name>A0ABP1HDP8_9EUKA</name>
<keyword evidence="3" id="KW-1185">Reference proteome</keyword>
<organism evidence="2 3">
    <name type="scientific">Hexamita inflata</name>
    <dbReference type="NCBI Taxonomy" id="28002"/>
    <lineage>
        <taxon>Eukaryota</taxon>
        <taxon>Metamonada</taxon>
        <taxon>Diplomonadida</taxon>
        <taxon>Hexamitidae</taxon>
        <taxon>Hexamitinae</taxon>
        <taxon>Hexamita</taxon>
    </lineage>
</organism>
<dbReference type="EMBL" id="CAXDID020000026">
    <property type="protein sequence ID" value="CAL5990809.1"/>
    <property type="molecule type" value="Genomic_DNA"/>
</dbReference>
<dbReference type="Proteomes" id="UP001642409">
    <property type="component" value="Unassembled WGS sequence"/>
</dbReference>
<proteinExistence type="predicted"/>
<feature type="signal peptide" evidence="1">
    <location>
        <begin position="1"/>
        <end position="18"/>
    </location>
</feature>
<evidence type="ECO:0000256" key="1">
    <source>
        <dbReference type="SAM" id="SignalP"/>
    </source>
</evidence>
<evidence type="ECO:0000313" key="3">
    <source>
        <dbReference type="Proteomes" id="UP001642409"/>
    </source>
</evidence>
<keyword evidence="1" id="KW-0732">Signal</keyword>
<gene>
    <name evidence="2" type="ORF">HINF_LOCUS11641</name>
</gene>
<protein>
    <submittedName>
        <fullName evidence="2">Hypothetical_protein</fullName>
    </submittedName>
</protein>